<dbReference type="STRING" id="1280847.SAMN04488036_1162"/>
<organism evidence="1 2">
    <name type="scientific">Shimia haliotis</name>
    <dbReference type="NCBI Taxonomy" id="1280847"/>
    <lineage>
        <taxon>Bacteria</taxon>
        <taxon>Pseudomonadati</taxon>
        <taxon>Pseudomonadota</taxon>
        <taxon>Alphaproteobacteria</taxon>
        <taxon>Rhodobacterales</taxon>
        <taxon>Roseobacteraceae</taxon>
    </lineage>
</organism>
<evidence type="ECO:0000313" key="1">
    <source>
        <dbReference type="EMBL" id="SFL43992.1"/>
    </source>
</evidence>
<evidence type="ECO:0000313" key="2">
    <source>
        <dbReference type="Proteomes" id="UP000198851"/>
    </source>
</evidence>
<protein>
    <submittedName>
        <fullName evidence="1">Mobilisation protein (MobC)</fullName>
    </submittedName>
</protein>
<dbReference type="EMBL" id="FOSZ01000016">
    <property type="protein sequence ID" value="SFL43992.1"/>
    <property type="molecule type" value="Genomic_DNA"/>
</dbReference>
<dbReference type="AlphaFoldDB" id="A0A1I4HPA1"/>
<reference evidence="2" key="1">
    <citation type="submission" date="2016-10" db="EMBL/GenBank/DDBJ databases">
        <authorList>
            <person name="Varghese N."/>
            <person name="Submissions S."/>
        </authorList>
    </citation>
    <scope>NUCLEOTIDE SEQUENCE [LARGE SCALE GENOMIC DNA]</scope>
    <source>
        <strain evidence="2">DSM 28453</strain>
    </source>
</reference>
<accession>A0A1I4HPA1</accession>
<dbReference type="Pfam" id="PF21983">
    <property type="entry name" value="NikA-like"/>
    <property type="match status" value="1"/>
</dbReference>
<dbReference type="RefSeq" id="WP_170846803.1">
    <property type="nucleotide sequence ID" value="NZ_FOSZ01000016.1"/>
</dbReference>
<dbReference type="Proteomes" id="UP000198851">
    <property type="component" value="Unassembled WGS sequence"/>
</dbReference>
<sequence length="119" mass="13114">MARPKIDPAKRRTESVRVSLSPVELAQLNAKAERGETTVTAFVRASALGKSVTVQQSTAPDFATRDDLRRIGVNLNQIAKAMNAQKTVAPAELLAVCAKLDHLFDQWLNHDPKSRQIRP</sequence>
<name>A0A1I4HPA1_9RHOB</name>
<keyword evidence="2" id="KW-1185">Reference proteome</keyword>
<gene>
    <name evidence="1" type="ORF">SAMN04488036_1162</name>
</gene>
<dbReference type="InterPro" id="IPR053842">
    <property type="entry name" value="NikA-like"/>
</dbReference>
<proteinExistence type="predicted"/>